<keyword evidence="5" id="KW-1185">Reference proteome</keyword>
<dbReference type="GO" id="GO:0005730">
    <property type="term" value="C:nucleolus"/>
    <property type="evidence" value="ECO:0007669"/>
    <property type="project" value="TreeGrafter"/>
</dbReference>
<comment type="similarity">
    <text evidence="1">Belongs to the CBF/MAK21 family.</text>
</comment>
<evidence type="ECO:0000256" key="2">
    <source>
        <dbReference type="SAM" id="MobiDB-lite"/>
    </source>
</evidence>
<dbReference type="EMBL" id="JANBUO010001330">
    <property type="protein sequence ID" value="KAJ2798736.1"/>
    <property type="molecule type" value="Genomic_DNA"/>
</dbReference>
<sequence length="163" mass="18328">VAAANAARAATETGQLDGGEQSEQLEEAAWEETLRSESDLLFECLQLMFLGRTKVSSLTRVAAFCKRIAECALCWPPKTAVRAIEFIHRLLIKYPALDRMLSSEEQAGCGLYLRDLDDPDMCNPFATCLFELHWLQIHYHAGVQAATARLLNYAKSEQKKHRL</sequence>
<dbReference type="AlphaFoldDB" id="A0A9W8HT68"/>
<protein>
    <recommendedName>
        <fullName evidence="3">CCAAT-binding factor domain-containing protein</fullName>
    </recommendedName>
</protein>
<dbReference type="Proteomes" id="UP001140094">
    <property type="component" value="Unassembled WGS sequence"/>
</dbReference>
<evidence type="ECO:0000313" key="5">
    <source>
        <dbReference type="Proteomes" id="UP001140094"/>
    </source>
</evidence>
<feature type="non-terminal residue" evidence="4">
    <location>
        <position position="1"/>
    </location>
</feature>
<reference evidence="4" key="1">
    <citation type="submission" date="2022-07" db="EMBL/GenBank/DDBJ databases">
        <title>Phylogenomic reconstructions and comparative analyses of Kickxellomycotina fungi.</title>
        <authorList>
            <person name="Reynolds N.K."/>
            <person name="Stajich J.E."/>
            <person name="Barry K."/>
            <person name="Grigoriev I.V."/>
            <person name="Crous P."/>
            <person name="Smith M.E."/>
        </authorList>
    </citation>
    <scope>NUCLEOTIDE SEQUENCE</scope>
    <source>
        <strain evidence="4">NRRL 1565</strain>
    </source>
</reference>
<dbReference type="InterPro" id="IPR016903">
    <property type="entry name" value="Nucleolar_cplx-assoc_3"/>
</dbReference>
<comment type="caution">
    <text evidence="4">The sequence shown here is derived from an EMBL/GenBank/DDBJ whole genome shotgun (WGS) entry which is preliminary data.</text>
</comment>
<dbReference type="PANTHER" id="PTHR14428">
    <property type="entry name" value="NUCLEOLAR COMPLEX PROTEIN 3"/>
    <property type="match status" value="1"/>
</dbReference>
<gene>
    <name evidence="4" type="ORF">H4R20_004714</name>
</gene>
<dbReference type="OrthoDB" id="10263597at2759"/>
<dbReference type="PANTHER" id="PTHR14428:SF5">
    <property type="entry name" value="NUCLEOLAR COMPLEX PROTEIN 3 HOMOLOG"/>
    <property type="match status" value="1"/>
</dbReference>
<evidence type="ECO:0000313" key="4">
    <source>
        <dbReference type="EMBL" id="KAJ2798736.1"/>
    </source>
</evidence>
<name>A0A9W8HT68_9FUNG</name>
<feature type="compositionally biased region" description="Low complexity" evidence="2">
    <location>
        <begin position="1"/>
        <end position="10"/>
    </location>
</feature>
<evidence type="ECO:0000259" key="3">
    <source>
        <dbReference type="Pfam" id="PF03914"/>
    </source>
</evidence>
<accession>A0A9W8HT68</accession>
<organism evidence="4 5">
    <name type="scientific">Coemansia guatemalensis</name>
    <dbReference type="NCBI Taxonomy" id="2761395"/>
    <lineage>
        <taxon>Eukaryota</taxon>
        <taxon>Fungi</taxon>
        <taxon>Fungi incertae sedis</taxon>
        <taxon>Zoopagomycota</taxon>
        <taxon>Kickxellomycotina</taxon>
        <taxon>Kickxellomycetes</taxon>
        <taxon>Kickxellales</taxon>
        <taxon>Kickxellaceae</taxon>
        <taxon>Coemansia</taxon>
    </lineage>
</organism>
<proteinExistence type="inferred from homology"/>
<feature type="region of interest" description="Disordered" evidence="2">
    <location>
        <begin position="1"/>
        <end position="23"/>
    </location>
</feature>
<feature type="domain" description="CCAAT-binding factor" evidence="3">
    <location>
        <begin position="37"/>
        <end position="145"/>
    </location>
</feature>
<dbReference type="InterPro" id="IPR005612">
    <property type="entry name" value="CCAAT-binding_factor"/>
</dbReference>
<dbReference type="Pfam" id="PF03914">
    <property type="entry name" value="CBF"/>
    <property type="match status" value="1"/>
</dbReference>
<dbReference type="GO" id="GO:0003682">
    <property type="term" value="F:chromatin binding"/>
    <property type="evidence" value="ECO:0007669"/>
    <property type="project" value="TreeGrafter"/>
</dbReference>
<dbReference type="GO" id="GO:0006270">
    <property type="term" value="P:DNA replication initiation"/>
    <property type="evidence" value="ECO:0007669"/>
    <property type="project" value="TreeGrafter"/>
</dbReference>
<evidence type="ECO:0000256" key="1">
    <source>
        <dbReference type="ARBA" id="ARBA00007797"/>
    </source>
</evidence>